<keyword evidence="3" id="KW-0378">Hydrolase</keyword>
<organism evidence="3 4">
    <name type="scientific">Psychromonas aquatilis</name>
    <dbReference type="NCBI Taxonomy" id="2005072"/>
    <lineage>
        <taxon>Bacteria</taxon>
        <taxon>Pseudomonadati</taxon>
        <taxon>Pseudomonadota</taxon>
        <taxon>Gammaproteobacteria</taxon>
        <taxon>Alteromonadales</taxon>
        <taxon>Psychromonadaceae</taxon>
        <taxon>Psychromonas</taxon>
    </lineage>
</organism>
<keyword evidence="3" id="KW-0255">Endonuclease</keyword>
<keyword evidence="1" id="KW-1133">Transmembrane helix</keyword>
<dbReference type="Pfam" id="PF03372">
    <property type="entry name" value="Exo_endo_phos"/>
    <property type="match status" value="1"/>
</dbReference>
<dbReference type="Proteomes" id="UP001369082">
    <property type="component" value="Unassembled WGS sequence"/>
</dbReference>
<evidence type="ECO:0000256" key="1">
    <source>
        <dbReference type="SAM" id="Phobius"/>
    </source>
</evidence>
<comment type="caution">
    <text evidence="3">The sequence shown here is derived from an EMBL/GenBank/DDBJ whole genome shotgun (WGS) entry which is preliminary data.</text>
</comment>
<evidence type="ECO:0000259" key="2">
    <source>
        <dbReference type="Pfam" id="PF03372"/>
    </source>
</evidence>
<evidence type="ECO:0000313" key="3">
    <source>
        <dbReference type="EMBL" id="MEL0628327.1"/>
    </source>
</evidence>
<keyword evidence="3" id="KW-0540">Nuclease</keyword>
<gene>
    <name evidence="3" type="ORF">V6256_01785</name>
</gene>
<keyword evidence="1" id="KW-0472">Membrane</keyword>
<accession>A0ABU9GLZ2</accession>
<sequence length="333" mass="38044">MFESSLIILTVAMLLVCVAPFLPSNHWLSRVWEFPRVQISVICLVLIIVSFFVASLPLKIVLIGLNSASLLYQFFWILPYTKLYPIQVKKTATKQSSPSIKILTSNVLMPNHASDKLIALIDQYQPDVIVTLETDLWWENALKGIHEAYPYRVNKPLDNLYGMHLYSKYRLEDIQILNLVEEDIPSMHGYLVLDNGVKVKCHFIHPAPPSPTENETSTPRDKELLIVAKQVAKTTEPTIVTGDLNDVAWSPTTRTFRHVSGLKDPRIGRGMFNTFHASYPILRWPLDHIFHSEHFTLGSLKRMPSIGSDHFPLLSELIYNEEVLLPENEQHPK</sequence>
<feature type="transmembrane region" description="Helical" evidence="1">
    <location>
        <begin position="34"/>
        <end position="54"/>
    </location>
</feature>
<proteinExistence type="predicted"/>
<dbReference type="EMBL" id="JBAKAZ010000004">
    <property type="protein sequence ID" value="MEL0628327.1"/>
    <property type="molecule type" value="Genomic_DNA"/>
</dbReference>
<dbReference type="SUPFAM" id="SSF56219">
    <property type="entry name" value="DNase I-like"/>
    <property type="match status" value="1"/>
</dbReference>
<dbReference type="Gene3D" id="3.60.10.10">
    <property type="entry name" value="Endonuclease/exonuclease/phosphatase"/>
    <property type="match status" value="1"/>
</dbReference>
<keyword evidence="1" id="KW-0812">Transmembrane</keyword>
<evidence type="ECO:0000313" key="4">
    <source>
        <dbReference type="Proteomes" id="UP001369082"/>
    </source>
</evidence>
<dbReference type="RefSeq" id="WP_341596276.1">
    <property type="nucleotide sequence ID" value="NZ_JBAKAZ010000004.1"/>
</dbReference>
<name>A0ABU9GLZ2_9GAMM</name>
<reference evidence="3 4" key="1">
    <citation type="submission" date="2024-02" db="EMBL/GenBank/DDBJ databases">
        <title>Bacteria isolated from the canopy kelp, Nereocystis luetkeana.</title>
        <authorList>
            <person name="Pfister C.A."/>
            <person name="Younker I.T."/>
            <person name="Light S.H."/>
        </authorList>
    </citation>
    <scope>NUCLEOTIDE SEQUENCE [LARGE SCALE GENOMIC DNA]</scope>
    <source>
        <strain evidence="3 4">TI.1.05</strain>
    </source>
</reference>
<dbReference type="InterPro" id="IPR036691">
    <property type="entry name" value="Endo/exonu/phosph_ase_sf"/>
</dbReference>
<dbReference type="InterPro" id="IPR005135">
    <property type="entry name" value="Endo/exonuclease/phosphatase"/>
</dbReference>
<feature type="transmembrane region" description="Helical" evidence="1">
    <location>
        <begin position="6"/>
        <end position="22"/>
    </location>
</feature>
<dbReference type="GO" id="GO:0004519">
    <property type="term" value="F:endonuclease activity"/>
    <property type="evidence" value="ECO:0007669"/>
    <property type="project" value="UniProtKB-KW"/>
</dbReference>
<feature type="domain" description="Endonuclease/exonuclease/phosphatase" evidence="2">
    <location>
        <begin position="103"/>
        <end position="310"/>
    </location>
</feature>
<keyword evidence="4" id="KW-1185">Reference proteome</keyword>
<protein>
    <submittedName>
        <fullName evidence="3">Endonuclease/exonuclease/phosphatase family protein</fullName>
    </submittedName>
</protein>